<reference evidence="2" key="1">
    <citation type="submission" date="2023-01" db="EMBL/GenBank/DDBJ databases">
        <title>The diversity of Class Acidimicrobiia in South China Sea sediment environments and the proposal of Iamia marina sp. nov., a novel species of the genus Iamia.</title>
        <authorList>
            <person name="He Y."/>
            <person name="Tian X."/>
        </authorList>
    </citation>
    <scope>NUCLEOTIDE SEQUENCE</scope>
    <source>
        <strain evidence="2">DSM 19957</strain>
    </source>
</reference>
<dbReference type="RefSeq" id="WP_272738710.1">
    <property type="nucleotide sequence ID" value="NZ_CP116942.1"/>
</dbReference>
<protein>
    <submittedName>
        <fullName evidence="2">Uncharacterized protein</fullName>
    </submittedName>
</protein>
<evidence type="ECO:0000313" key="2">
    <source>
        <dbReference type="EMBL" id="WCO69197.1"/>
    </source>
</evidence>
<evidence type="ECO:0000256" key="1">
    <source>
        <dbReference type="SAM" id="Phobius"/>
    </source>
</evidence>
<dbReference type="EMBL" id="CP116942">
    <property type="protein sequence ID" value="WCO69197.1"/>
    <property type="molecule type" value="Genomic_DNA"/>
</dbReference>
<keyword evidence="1" id="KW-1133">Transmembrane helix</keyword>
<proteinExistence type="predicted"/>
<keyword evidence="3" id="KW-1185">Reference proteome</keyword>
<gene>
    <name evidence="2" type="ORF">PO878_10730</name>
</gene>
<accession>A0AAE9YII8</accession>
<evidence type="ECO:0000313" key="3">
    <source>
        <dbReference type="Proteomes" id="UP001216390"/>
    </source>
</evidence>
<dbReference type="Proteomes" id="UP001216390">
    <property type="component" value="Chromosome"/>
</dbReference>
<feature type="transmembrane region" description="Helical" evidence="1">
    <location>
        <begin position="41"/>
        <end position="61"/>
    </location>
</feature>
<dbReference type="AlphaFoldDB" id="A0AAE9YII8"/>
<dbReference type="KEGG" id="ima:PO878_10730"/>
<organism evidence="2 3">
    <name type="scientific">Iamia majanohamensis</name>
    <dbReference type="NCBI Taxonomy" id="467976"/>
    <lineage>
        <taxon>Bacteria</taxon>
        <taxon>Bacillati</taxon>
        <taxon>Actinomycetota</taxon>
        <taxon>Acidimicrobiia</taxon>
        <taxon>Acidimicrobiales</taxon>
        <taxon>Iamiaceae</taxon>
        <taxon>Iamia</taxon>
    </lineage>
</organism>
<sequence>MAPVETAPPGGEKKISRDDIEAKLRELQGEVDETAESAKGIAVAVGAAVAVGVVVVVFLLGRKRGKSKTTIVEVRRF</sequence>
<keyword evidence="1" id="KW-0812">Transmembrane</keyword>
<keyword evidence="1" id="KW-0472">Membrane</keyword>
<name>A0AAE9YII8_9ACTN</name>